<reference evidence="5" key="1">
    <citation type="submission" date="2019-07" db="EMBL/GenBank/DDBJ databases">
        <title>Arthrobacter KR32 sp. nov., isolated from mountain cheese made of cows milk.</title>
        <authorList>
            <person name="Flegler A."/>
        </authorList>
    </citation>
    <scope>NUCLEOTIDE SEQUENCE [LARGE SCALE GENOMIC DNA]</scope>
    <source>
        <strain evidence="5">KR32</strain>
    </source>
</reference>
<comment type="caution">
    <text evidence="4">The sequence shown here is derived from an EMBL/GenBank/DDBJ whole genome shotgun (WGS) entry which is preliminary data.</text>
</comment>
<dbReference type="InterPro" id="IPR008984">
    <property type="entry name" value="SMAD_FHA_dom_sf"/>
</dbReference>
<evidence type="ECO:0000256" key="1">
    <source>
        <dbReference type="ARBA" id="ARBA00022553"/>
    </source>
</evidence>
<protein>
    <recommendedName>
        <fullName evidence="3">FHA domain-containing protein</fullName>
    </recommendedName>
</protein>
<evidence type="ECO:0000313" key="5">
    <source>
        <dbReference type="Proteomes" id="UP000326464"/>
    </source>
</evidence>
<keyword evidence="5" id="KW-1185">Reference proteome</keyword>
<evidence type="ECO:0000259" key="3">
    <source>
        <dbReference type="PROSITE" id="PS50006"/>
    </source>
</evidence>
<feature type="region of interest" description="Disordered" evidence="2">
    <location>
        <begin position="165"/>
        <end position="202"/>
    </location>
</feature>
<dbReference type="InterPro" id="IPR000253">
    <property type="entry name" value="FHA_dom"/>
</dbReference>
<sequence>MNPGPLGYSPGEWLCLVRHGLVAVVPRSTLVEDSERLWEALLPGVSLGQLLPVAARGLGAGLDTVPPFALLAVGEDLHVMLRGPFALTTREEGAETARVAGGGRITTWTESVIEGGGRAAFELACGEAVTPGPLYPVESGMVLASVVRGGTRVPGTPDVVRVSAADGVSSSPAREAVVPVTRPAAADPSRPTDPVPVRPTRPVKTLIDSIPWLRADAEGAGSGGSDVGTADAGTAAAAGPADANADADEPRSAPILAGMSDHDGDTIMGPPSPDADSDQADVRIPEVPAPAVPVSAAPALQAPGEAEGRRPADPQAVGDADSADTIVRPGAAGPDAEERSLRPPSSPGTGPMVVARLCRQGHANAPTRTVCSHCGSGLKDETEQVRRPSLGQVRLSTGEVFELDRSLVFGRQPSVSRVAGREMPRLVQVPSGGGDISRSHVEVRLDGWHVLLCDLRATNGTLLLRAGQPPRRLGEGETAFLLDGDVAQLTDDVSLRFEGLP</sequence>
<dbReference type="CDD" id="cd00060">
    <property type="entry name" value="FHA"/>
    <property type="match status" value="1"/>
</dbReference>
<feature type="region of interest" description="Disordered" evidence="2">
    <location>
        <begin position="302"/>
        <end position="351"/>
    </location>
</feature>
<dbReference type="Gene3D" id="2.60.200.20">
    <property type="match status" value="1"/>
</dbReference>
<dbReference type="AlphaFoldDB" id="A0A7X1NRI5"/>
<dbReference type="PROSITE" id="PS50006">
    <property type="entry name" value="FHA_DOMAIN"/>
    <property type="match status" value="1"/>
</dbReference>
<dbReference type="RefSeq" id="WP_152816576.1">
    <property type="nucleotide sequence ID" value="NZ_VJXX01000005.1"/>
</dbReference>
<dbReference type="SUPFAM" id="SSF49879">
    <property type="entry name" value="SMAD/FHA domain"/>
    <property type="match status" value="1"/>
</dbReference>
<name>A0A7X1NRI5_9MICC</name>
<dbReference type="EMBL" id="VJXX01000005">
    <property type="protein sequence ID" value="MPY11716.1"/>
    <property type="molecule type" value="Genomic_DNA"/>
</dbReference>
<evidence type="ECO:0000313" key="4">
    <source>
        <dbReference type="EMBL" id="MPY11716.1"/>
    </source>
</evidence>
<accession>A0A7X1NRI5</accession>
<feature type="compositionally biased region" description="Low complexity" evidence="2">
    <location>
        <begin position="227"/>
        <end position="244"/>
    </location>
</feature>
<gene>
    <name evidence="4" type="ORF">FNH21_13495</name>
</gene>
<evidence type="ECO:0000256" key="2">
    <source>
        <dbReference type="SAM" id="MobiDB-lite"/>
    </source>
</evidence>
<keyword evidence="1" id="KW-0597">Phosphoprotein</keyword>
<feature type="region of interest" description="Disordered" evidence="2">
    <location>
        <begin position="217"/>
        <end position="280"/>
    </location>
</feature>
<feature type="domain" description="FHA" evidence="3">
    <location>
        <begin position="407"/>
        <end position="463"/>
    </location>
</feature>
<dbReference type="OrthoDB" id="5485098at2"/>
<proteinExistence type="predicted"/>
<organism evidence="4 5">
    <name type="scientific">Arthrobacter bussei</name>
    <dbReference type="NCBI Taxonomy" id="2594179"/>
    <lineage>
        <taxon>Bacteria</taxon>
        <taxon>Bacillati</taxon>
        <taxon>Actinomycetota</taxon>
        <taxon>Actinomycetes</taxon>
        <taxon>Micrococcales</taxon>
        <taxon>Micrococcaceae</taxon>
        <taxon>Arthrobacter</taxon>
    </lineage>
</organism>
<dbReference type="Proteomes" id="UP000326464">
    <property type="component" value="Unassembled WGS sequence"/>
</dbReference>